<comment type="subcellular location">
    <subcellularLocation>
        <location evidence="1">Membrane</location>
        <topology evidence="1">Single-pass type I membrane protein</topology>
    </subcellularLocation>
</comment>
<evidence type="ECO:0000256" key="6">
    <source>
        <dbReference type="ARBA" id="ARBA00022729"/>
    </source>
</evidence>
<dbReference type="GO" id="GO:0004674">
    <property type="term" value="F:protein serine/threonine kinase activity"/>
    <property type="evidence" value="ECO:0007669"/>
    <property type="project" value="UniProtKB-KW"/>
</dbReference>
<evidence type="ECO:0000259" key="19">
    <source>
        <dbReference type="PROSITE" id="PS50011"/>
    </source>
</evidence>
<keyword evidence="14" id="KW-0325">Glycoprotein</keyword>
<keyword evidence="10 17" id="KW-0067">ATP-binding</keyword>
<keyword evidence="12 18" id="KW-0472">Membrane</keyword>
<dbReference type="CDD" id="cd13999">
    <property type="entry name" value="STKc_MAP3K-like"/>
    <property type="match status" value="2"/>
</dbReference>
<evidence type="ECO:0000256" key="18">
    <source>
        <dbReference type="SAM" id="Phobius"/>
    </source>
</evidence>
<keyword evidence="6" id="KW-0732">Signal</keyword>
<evidence type="ECO:0000313" key="22">
    <source>
        <dbReference type="Proteomes" id="UP000240461"/>
    </source>
</evidence>
<dbReference type="SMART" id="SM00220">
    <property type="entry name" value="S_TKc"/>
    <property type="match status" value="2"/>
</dbReference>
<dbReference type="PRINTS" id="PR00109">
    <property type="entry name" value="TYRKINASE"/>
</dbReference>
<dbReference type="FunFam" id="3.30.200.20:FF:000060">
    <property type="entry name" value="Serine/threonine-protein kinase isoform 1"/>
    <property type="match status" value="1"/>
</dbReference>
<evidence type="ECO:0000256" key="4">
    <source>
        <dbReference type="ARBA" id="ARBA00022679"/>
    </source>
</evidence>
<dbReference type="Pfam" id="PF07714">
    <property type="entry name" value="PK_Tyr_Ser-Thr"/>
    <property type="match status" value="2"/>
</dbReference>
<evidence type="ECO:0000256" key="12">
    <source>
        <dbReference type="ARBA" id="ARBA00023136"/>
    </source>
</evidence>
<dbReference type="InterPro" id="IPR001245">
    <property type="entry name" value="Ser-Thr/Tyr_kinase_cat_dom"/>
</dbReference>
<dbReference type="InterPro" id="IPR029787">
    <property type="entry name" value="Nucleotide_cyclase"/>
</dbReference>
<dbReference type="FunFam" id="3.30.200.20:FF:000180">
    <property type="entry name" value="serine/threonine-protein kinase STY46-like"/>
    <property type="match status" value="1"/>
</dbReference>
<dbReference type="Gene3D" id="3.30.70.1230">
    <property type="entry name" value="Nucleotide cyclase"/>
    <property type="match status" value="1"/>
</dbReference>
<evidence type="ECO:0000256" key="5">
    <source>
        <dbReference type="ARBA" id="ARBA00022692"/>
    </source>
</evidence>
<dbReference type="GO" id="GO:0035556">
    <property type="term" value="P:intracellular signal transduction"/>
    <property type="evidence" value="ECO:0007669"/>
    <property type="project" value="InterPro"/>
</dbReference>
<keyword evidence="4" id="KW-0808">Transferase</keyword>
<evidence type="ECO:0000256" key="13">
    <source>
        <dbReference type="ARBA" id="ARBA00023170"/>
    </source>
</evidence>
<keyword evidence="9 21" id="KW-0418">Kinase</keyword>
<dbReference type="InterPro" id="IPR000719">
    <property type="entry name" value="Prot_kinase_dom"/>
</dbReference>
<keyword evidence="8 17" id="KW-0547">Nucleotide-binding</keyword>
<evidence type="ECO:0000256" key="3">
    <source>
        <dbReference type="ARBA" id="ARBA00022527"/>
    </source>
</evidence>
<dbReference type="SUPFAM" id="SSF55073">
    <property type="entry name" value="Nucleotide cyclase"/>
    <property type="match status" value="1"/>
</dbReference>
<name>A0A0G2YBW0_9VIRU</name>
<dbReference type="Pfam" id="PF12849">
    <property type="entry name" value="PBP_like_2"/>
    <property type="match status" value="1"/>
</dbReference>
<dbReference type="InterPro" id="IPR024370">
    <property type="entry name" value="PBP_domain"/>
</dbReference>
<evidence type="ECO:0000256" key="17">
    <source>
        <dbReference type="PROSITE-ProRule" id="PRU10141"/>
    </source>
</evidence>
<evidence type="ECO:0000256" key="16">
    <source>
        <dbReference type="ARBA" id="ARBA00048679"/>
    </source>
</evidence>
<keyword evidence="11 18" id="KW-1133">Transmembrane helix</keyword>
<dbReference type="Proteomes" id="UP000240461">
    <property type="component" value="Segment"/>
</dbReference>
<feature type="domain" description="Guanylate cyclase" evidence="20">
    <location>
        <begin position="1245"/>
        <end position="1280"/>
    </location>
</feature>
<evidence type="ECO:0000256" key="2">
    <source>
        <dbReference type="ARBA" id="ARBA00012513"/>
    </source>
</evidence>
<comment type="catalytic activity">
    <reaction evidence="15">
        <text>L-threonyl-[protein] + ATP = O-phospho-L-threonyl-[protein] + ADP + H(+)</text>
        <dbReference type="Rhea" id="RHEA:46608"/>
        <dbReference type="Rhea" id="RHEA-COMP:11060"/>
        <dbReference type="Rhea" id="RHEA-COMP:11605"/>
        <dbReference type="ChEBI" id="CHEBI:15378"/>
        <dbReference type="ChEBI" id="CHEBI:30013"/>
        <dbReference type="ChEBI" id="CHEBI:30616"/>
        <dbReference type="ChEBI" id="CHEBI:61977"/>
        <dbReference type="ChEBI" id="CHEBI:456216"/>
        <dbReference type="EC" id="2.7.11.1"/>
    </reaction>
</comment>
<dbReference type="InterPro" id="IPR001054">
    <property type="entry name" value="A/G_cyclase"/>
</dbReference>
<evidence type="ECO:0000256" key="14">
    <source>
        <dbReference type="ARBA" id="ARBA00023180"/>
    </source>
</evidence>
<comment type="catalytic activity">
    <reaction evidence="16">
        <text>L-seryl-[protein] + ATP = O-phospho-L-seryl-[protein] + ADP + H(+)</text>
        <dbReference type="Rhea" id="RHEA:17989"/>
        <dbReference type="Rhea" id="RHEA-COMP:9863"/>
        <dbReference type="Rhea" id="RHEA-COMP:11604"/>
        <dbReference type="ChEBI" id="CHEBI:15378"/>
        <dbReference type="ChEBI" id="CHEBI:29999"/>
        <dbReference type="ChEBI" id="CHEBI:30616"/>
        <dbReference type="ChEBI" id="CHEBI:83421"/>
        <dbReference type="ChEBI" id="CHEBI:456216"/>
        <dbReference type="EC" id="2.7.11.1"/>
    </reaction>
</comment>
<keyword evidence="13" id="KW-0675">Receptor</keyword>
<dbReference type="InterPro" id="IPR017441">
    <property type="entry name" value="Protein_kinase_ATP_BS"/>
</dbReference>
<dbReference type="GO" id="GO:0016020">
    <property type="term" value="C:membrane"/>
    <property type="evidence" value="ECO:0007669"/>
    <property type="project" value="UniProtKB-SubCell"/>
</dbReference>
<dbReference type="Pfam" id="PF00211">
    <property type="entry name" value="Guanylate_cyc"/>
    <property type="match status" value="1"/>
</dbReference>
<reference evidence="21 22" key="1">
    <citation type="submission" date="2014-10" db="EMBL/GenBank/DDBJ databases">
        <title>Pan-genome analysis of Brazilian lineage A amoebal mimiviruses.</title>
        <authorList>
            <person name="Assis F.L."/>
            <person name="Abrahao J.S."/>
            <person name="Kroon E.G."/>
            <person name="Dornas F.P."/>
            <person name="Andrade K.R."/>
            <person name="Borato P.V.M."/>
            <person name="Pilotto M.R."/>
            <person name="Benamar S."/>
            <person name="LaScola B."/>
            <person name="Colson P."/>
        </authorList>
    </citation>
    <scope>NUCLEOTIDE SEQUENCE [LARGE SCALE GENOMIC DNA]</scope>
    <source>
        <strain evidence="21 22">Kroon</strain>
    </source>
</reference>
<evidence type="ECO:0000313" key="21">
    <source>
        <dbReference type="EMBL" id="AKI80546.1"/>
    </source>
</evidence>
<evidence type="ECO:0000256" key="9">
    <source>
        <dbReference type="ARBA" id="ARBA00022777"/>
    </source>
</evidence>
<feature type="domain" description="Protein kinase" evidence="19">
    <location>
        <begin position="1396"/>
        <end position="1647"/>
    </location>
</feature>
<keyword evidence="7" id="KW-0677">Repeat</keyword>
<dbReference type="EC" id="2.7.11.1" evidence="2"/>
<evidence type="ECO:0000256" key="8">
    <source>
        <dbReference type="ARBA" id="ARBA00022741"/>
    </source>
</evidence>
<dbReference type="InterPro" id="IPR051681">
    <property type="entry name" value="Ser/Thr_Kinases-Pseudokinases"/>
</dbReference>
<evidence type="ECO:0000256" key="10">
    <source>
        <dbReference type="ARBA" id="ARBA00022840"/>
    </source>
</evidence>
<dbReference type="InterPro" id="IPR011009">
    <property type="entry name" value="Kinase-like_dom_sf"/>
</dbReference>
<evidence type="ECO:0000256" key="7">
    <source>
        <dbReference type="ARBA" id="ARBA00022737"/>
    </source>
</evidence>
<dbReference type="PROSITE" id="PS50125">
    <property type="entry name" value="GUANYLATE_CYCLASE_2"/>
    <property type="match status" value="1"/>
</dbReference>
<evidence type="ECO:0000256" key="1">
    <source>
        <dbReference type="ARBA" id="ARBA00004479"/>
    </source>
</evidence>
<proteinExistence type="predicted"/>
<dbReference type="SUPFAM" id="SSF53850">
    <property type="entry name" value="Periplasmic binding protein-like II"/>
    <property type="match status" value="2"/>
</dbReference>
<dbReference type="Gene3D" id="3.40.190.10">
    <property type="entry name" value="Periplasmic binding protein-like II"/>
    <property type="match status" value="4"/>
</dbReference>
<dbReference type="PROSITE" id="PS00108">
    <property type="entry name" value="PROTEIN_KINASE_ST"/>
    <property type="match status" value="2"/>
</dbReference>
<dbReference type="PANTHER" id="PTHR44329">
    <property type="entry name" value="SERINE/THREONINE-PROTEIN KINASE TNNI3K-RELATED"/>
    <property type="match status" value="1"/>
</dbReference>
<protein>
    <recommendedName>
        <fullName evidence="2">non-specific serine/threonine protein kinase</fullName>
        <ecNumber evidence="2">2.7.11.1</ecNumber>
    </recommendedName>
</protein>
<sequence length="1653" mass="185101">MKSIIIIVVILWLIHLCNGGQLGARIYSSGSESSVLLFNQYISKYAFTNGDVKIIYEGKSIFEILIETYVTDFNIFDRAISQVNLDMFEIVQFPLAGQAIVMTYNLPELINSGYKLVIDRETLGKIWYGAISKWNDTAIQNLNPSVSHLLPDTDIILGYSDDYIMTISGLVKMALSSFSPEFEIELEYANNTFNGMNPTKNGRGYNIGETSTDRLEWLKKTSYGLTYINYADVYNNGTDSTVPMNMYNKAGYFVEPNLVSVQSAMSDFKIFYANNNSTIDIYDAPGNKSWPLAYVNYLACSSAFGPMADCTRTIQMTNFIAWIYTNDAASESAIELQFYPLDKTLQKVAIDNLYNIKCNNIPVLSQQYLIGFGAPISVMSLWPDSWTTVASTARYYSAPSSQALELQETYGADFGITVTGVPSKYFSKMPDLGVMPLAAFTIVPAYNIPAINGTNGTLILDYNVITDIYLGIINNWNDSRIRALNGIEINKKLPNVTITVIYQAVSSDYNFMFTDFMSKKSRVFAEKIGSTYFPILKLPNNSMIITTDIYDVGNQLISNSNSFAFWPYFGITMLSRQPTVQAASIKTETGNIISPNTTSLENAVNHFIINGGSIEDALYIMGENDESWPLSAFMTMIYRQSTVHYFAKAAAVADFAYWTQSNPTAINIATIQGMYIASNNQMLKKRNLNLLKNFAVNGVSVSSIANCIYQGTICSDMGACNNNNCLCNPNRKGFYCENIDSGSDGNTGIILAIVIPISFVVCCIITILVIALIVSVRVHQRVDDEWEVDFCELDFMESLGSGGSGEVYKAMWKGTEVAVKKLVNSNITKEAERNFKQEIRRMTSLRHPNVVLFMAASTKTPNMCIVMEFMSLGSLFDLLGNELVTEIPPVLRIRIAYQAAKGMHFLHSSDIVHRDLKSLNLLLDSKWNVKVSDFGLTKIKDNNKGKTSVKEDSVCSIQWTAPEVLSEKQDIDYVLADVYSFGIIMWELMTRLRPYIGLSPAAIAVAVIRDNLRPCIQEEDINLMSSDYVELINICWNKDTMIRPSFLEIMTKLSTLIGGSGITTGTSTSSSNQSSDYNYNEPNIITRTKYIHNNDEVKNSYGSTTYESNTLLGYSNTESDKILSKLNKKQIPTGEVVIVFTDIISAEQLWDHNPVAMKNATVLYNSVIRETLDKFGGYESFIYRDHNSGEGSFCLVFQKAIDALDFCSISQKKLLEINWPEELLDHPAAAREKDINGTMIFAGPRVRMGLHAGTVKIMQDPITRRFEYSGVTVNIAAKITMMTHGGQVIMSEQVTDKISNNDCSNIKSLGQIEITDTNNHKINIFELKIEGLVGRFFGGVAFYNYDSVTESTDLDDTYPDSLNFSTNGILYGGIKQENEYLSSAGLCRWIINYDDIQIGKQIGVGSYGIVNMGKWKNINVAVKKFVKQKIDEKQMLEFRAEIAFLSQLRHPHIILMIGACLKRPNICIVTEFMGKGSLRNVIKTTKLDWKLKIRMLYQTALGIGYLHNSDPIIIHRDIKPSNILVDDSMNVKIADFGFARIKEENSVMTRCGTPCWTAPEIIRGEKYTEKVDVFSFGIVMWEVLTCKEPFSGCNFMKVSMDILEGARPQIPSDCPDDFSKLMKQCWHAKPDKRPSMEDVIMSLNDMLGPEKSL</sequence>
<evidence type="ECO:0000259" key="20">
    <source>
        <dbReference type="PROSITE" id="PS50125"/>
    </source>
</evidence>
<evidence type="ECO:0000256" key="15">
    <source>
        <dbReference type="ARBA" id="ARBA00047899"/>
    </source>
</evidence>
<keyword evidence="5 18" id="KW-0812">Transmembrane</keyword>
<dbReference type="PROSITE" id="PS50011">
    <property type="entry name" value="PROTEIN_KINASE_DOM"/>
    <property type="match status" value="2"/>
</dbReference>
<feature type="domain" description="Protein kinase" evidence="19">
    <location>
        <begin position="793"/>
        <end position="1057"/>
    </location>
</feature>
<dbReference type="KEGG" id="vg:80514344"/>
<dbReference type="PROSITE" id="PS00107">
    <property type="entry name" value="PROTEIN_KINASE_ATP"/>
    <property type="match status" value="2"/>
</dbReference>
<dbReference type="Gene3D" id="1.10.510.10">
    <property type="entry name" value="Transferase(Phosphotransferase) domain 1"/>
    <property type="match status" value="2"/>
</dbReference>
<accession>A0A0G2YBW0</accession>
<dbReference type="Gene3D" id="3.30.200.20">
    <property type="entry name" value="Phosphorylase Kinase, domain 1"/>
    <property type="match status" value="2"/>
</dbReference>
<keyword evidence="22" id="KW-1185">Reference proteome</keyword>
<dbReference type="EMBL" id="KM982402">
    <property type="protein sequence ID" value="AKI80546.1"/>
    <property type="molecule type" value="Genomic_DNA"/>
</dbReference>
<feature type="binding site" evidence="17">
    <location>
        <position position="821"/>
    </location>
    <ligand>
        <name>ATP</name>
        <dbReference type="ChEBI" id="CHEBI:30616"/>
    </ligand>
</feature>
<dbReference type="InterPro" id="IPR008271">
    <property type="entry name" value="Ser/Thr_kinase_AS"/>
</dbReference>
<feature type="binding site" evidence="17">
    <location>
        <position position="1424"/>
    </location>
    <ligand>
        <name>ATP</name>
        <dbReference type="ChEBI" id="CHEBI:30616"/>
    </ligand>
</feature>
<dbReference type="SMART" id="SM00044">
    <property type="entry name" value="CYCc"/>
    <property type="match status" value="1"/>
</dbReference>
<dbReference type="GO" id="GO:0005524">
    <property type="term" value="F:ATP binding"/>
    <property type="evidence" value="ECO:0007669"/>
    <property type="project" value="UniProtKB-UniRule"/>
</dbReference>
<dbReference type="GO" id="GO:0009190">
    <property type="term" value="P:cyclic nucleotide biosynthetic process"/>
    <property type="evidence" value="ECO:0007669"/>
    <property type="project" value="InterPro"/>
</dbReference>
<feature type="transmembrane region" description="Helical" evidence="18">
    <location>
        <begin position="749"/>
        <end position="774"/>
    </location>
</feature>
<dbReference type="SUPFAM" id="SSF56112">
    <property type="entry name" value="Protein kinase-like (PK-like)"/>
    <property type="match status" value="2"/>
</dbReference>
<dbReference type="PANTHER" id="PTHR44329:SF298">
    <property type="entry name" value="MIXED LINEAGE KINASE DOMAIN-LIKE PROTEIN"/>
    <property type="match status" value="1"/>
</dbReference>
<keyword evidence="3" id="KW-0723">Serine/threonine-protein kinase</keyword>
<evidence type="ECO:0000256" key="11">
    <source>
        <dbReference type="ARBA" id="ARBA00022989"/>
    </source>
</evidence>
<organism evidence="21 22">
    <name type="scientific">Acanthamoeba polyphaga mimivirus Kroon</name>
    <dbReference type="NCBI Taxonomy" id="3069720"/>
    <lineage>
        <taxon>Viruses</taxon>
        <taxon>Varidnaviria</taxon>
        <taxon>Bamfordvirae</taxon>
        <taxon>Nucleocytoviricota</taxon>
        <taxon>Megaviricetes</taxon>
        <taxon>Imitervirales</taxon>
        <taxon>Mimiviridae</taxon>
        <taxon>Megamimivirinae</taxon>
        <taxon>Mimivirus</taxon>
        <taxon>Mimivirus lagoaense</taxon>
    </lineage>
</organism>